<organism evidence="1 2">
    <name type="scientific">Streptomyces zagrosensis</name>
    <dbReference type="NCBI Taxonomy" id="1042984"/>
    <lineage>
        <taxon>Bacteria</taxon>
        <taxon>Bacillati</taxon>
        <taxon>Actinomycetota</taxon>
        <taxon>Actinomycetes</taxon>
        <taxon>Kitasatosporales</taxon>
        <taxon>Streptomycetaceae</taxon>
        <taxon>Streptomyces</taxon>
    </lineage>
</organism>
<dbReference type="Proteomes" id="UP000588098">
    <property type="component" value="Unassembled WGS sequence"/>
</dbReference>
<keyword evidence="2" id="KW-1185">Reference proteome</keyword>
<name>A0A7W9QHD7_9ACTN</name>
<sequence>MAVAPLCRCTDDQQGYAELEWEYAYETTIEKTKHEAFDGDWTRKLCSTVRAPRSN</sequence>
<dbReference type="AlphaFoldDB" id="A0A7W9QHD7"/>
<evidence type="ECO:0000313" key="2">
    <source>
        <dbReference type="Proteomes" id="UP000588098"/>
    </source>
</evidence>
<dbReference type="EMBL" id="JACHJL010000022">
    <property type="protein sequence ID" value="MBB5939252.1"/>
    <property type="molecule type" value="Genomic_DNA"/>
</dbReference>
<proteinExistence type="predicted"/>
<accession>A0A7W9QHD7</accession>
<comment type="caution">
    <text evidence="1">The sequence shown here is derived from an EMBL/GenBank/DDBJ whole genome shotgun (WGS) entry which is preliminary data.</text>
</comment>
<reference evidence="1 2" key="1">
    <citation type="submission" date="2020-08" db="EMBL/GenBank/DDBJ databases">
        <title>Genomic Encyclopedia of Type Strains, Phase III (KMG-III): the genomes of soil and plant-associated and newly described type strains.</title>
        <authorList>
            <person name="Whitman W."/>
        </authorList>
    </citation>
    <scope>NUCLEOTIDE SEQUENCE [LARGE SCALE GENOMIC DNA]</scope>
    <source>
        <strain evidence="1 2">CECT 8305</strain>
    </source>
</reference>
<protein>
    <submittedName>
        <fullName evidence="1">Uncharacterized protein</fullName>
    </submittedName>
</protein>
<gene>
    <name evidence="1" type="ORF">FHS42_006345</name>
</gene>
<evidence type="ECO:0000313" key="1">
    <source>
        <dbReference type="EMBL" id="MBB5939252.1"/>
    </source>
</evidence>